<reference evidence="8" key="1">
    <citation type="submission" date="2015-09" db="EMBL/GenBank/DDBJ databases">
        <authorList>
            <person name="Fill T.P."/>
            <person name="Baretta J.F."/>
            <person name="de Almeida L.G."/>
            <person name="Rocha M."/>
            <person name="de Souza D.H."/>
            <person name="Malavazi I."/>
            <person name="Cerdeira L.T."/>
            <person name="Hong H."/>
            <person name="Samborskyy M."/>
            <person name="de Vasconcelos A.T."/>
            <person name="Leadlay P."/>
            <person name="Rodrigues-Filho E."/>
        </authorList>
    </citation>
    <scope>NUCLEOTIDE SEQUENCE [LARGE SCALE GENOMIC DNA]</scope>
    <source>
        <strain evidence="8">LaBioMMi 136</strain>
    </source>
</reference>
<dbReference type="FunFam" id="1.20.1250.20:FF:000106">
    <property type="entry name" value="MFS transporter, putative"/>
    <property type="match status" value="1"/>
</dbReference>
<dbReference type="PANTHER" id="PTHR43791:SF65">
    <property type="entry name" value="MAJOR FACILITATOR SUPERFAMILY (MFS) PROFILE DOMAIN-CONTAINING PROTEIN-RELATED"/>
    <property type="match status" value="1"/>
</dbReference>
<dbReference type="SUPFAM" id="SSF103473">
    <property type="entry name" value="MFS general substrate transporter"/>
    <property type="match status" value="1"/>
</dbReference>
<feature type="transmembrane region" description="Helical" evidence="6">
    <location>
        <begin position="414"/>
        <end position="434"/>
    </location>
</feature>
<dbReference type="AlphaFoldDB" id="A0A1S9RVF2"/>
<feature type="transmembrane region" description="Helical" evidence="6">
    <location>
        <begin position="512"/>
        <end position="533"/>
    </location>
</feature>
<dbReference type="InterPro" id="IPR011701">
    <property type="entry name" value="MFS"/>
</dbReference>
<feature type="transmembrane region" description="Helical" evidence="6">
    <location>
        <begin position="443"/>
        <end position="461"/>
    </location>
</feature>
<evidence type="ECO:0000313" key="7">
    <source>
        <dbReference type="EMBL" id="OOQ89301.1"/>
    </source>
</evidence>
<comment type="subcellular location">
    <subcellularLocation>
        <location evidence="1">Membrane</location>
        <topology evidence="1">Multi-pass membrane protein</topology>
    </subcellularLocation>
</comment>
<feature type="transmembrane region" description="Helical" evidence="6">
    <location>
        <begin position="199"/>
        <end position="222"/>
    </location>
</feature>
<keyword evidence="3 6" id="KW-0812">Transmembrane</keyword>
<dbReference type="PANTHER" id="PTHR43791">
    <property type="entry name" value="PERMEASE-RELATED"/>
    <property type="match status" value="1"/>
</dbReference>
<evidence type="ECO:0000256" key="4">
    <source>
        <dbReference type="ARBA" id="ARBA00022989"/>
    </source>
</evidence>
<dbReference type="Gene3D" id="1.20.1250.20">
    <property type="entry name" value="MFS general substrate transporter like domains"/>
    <property type="match status" value="1"/>
</dbReference>
<evidence type="ECO:0000256" key="6">
    <source>
        <dbReference type="SAM" id="Phobius"/>
    </source>
</evidence>
<evidence type="ECO:0000256" key="1">
    <source>
        <dbReference type="ARBA" id="ARBA00004141"/>
    </source>
</evidence>
<dbReference type="Pfam" id="PF07690">
    <property type="entry name" value="MFS_1"/>
    <property type="match status" value="1"/>
</dbReference>
<evidence type="ECO:0000256" key="3">
    <source>
        <dbReference type="ARBA" id="ARBA00022692"/>
    </source>
</evidence>
<proteinExistence type="predicted"/>
<feature type="transmembrane region" description="Helical" evidence="6">
    <location>
        <begin position="384"/>
        <end position="408"/>
    </location>
</feature>
<name>A0A1S9RVF2_PENBI</name>
<accession>A0A1S9RVF2</accession>
<evidence type="ECO:0000256" key="5">
    <source>
        <dbReference type="ARBA" id="ARBA00023136"/>
    </source>
</evidence>
<keyword evidence="2" id="KW-0813">Transport</keyword>
<dbReference type="InterPro" id="IPR036259">
    <property type="entry name" value="MFS_trans_sf"/>
</dbReference>
<dbReference type="GO" id="GO:0022857">
    <property type="term" value="F:transmembrane transporter activity"/>
    <property type="evidence" value="ECO:0007669"/>
    <property type="project" value="InterPro"/>
</dbReference>
<organism evidence="7 8">
    <name type="scientific">Penicillium brasilianum</name>
    <dbReference type="NCBI Taxonomy" id="104259"/>
    <lineage>
        <taxon>Eukaryota</taxon>
        <taxon>Fungi</taxon>
        <taxon>Dikarya</taxon>
        <taxon>Ascomycota</taxon>
        <taxon>Pezizomycotina</taxon>
        <taxon>Eurotiomycetes</taxon>
        <taxon>Eurotiomycetidae</taxon>
        <taxon>Eurotiales</taxon>
        <taxon>Aspergillaceae</taxon>
        <taxon>Penicillium</taxon>
    </lineage>
</organism>
<dbReference type="Proteomes" id="UP000190744">
    <property type="component" value="Unassembled WGS sequence"/>
</dbReference>
<keyword evidence="5 6" id="KW-0472">Membrane</keyword>
<feature type="transmembrane region" description="Helical" evidence="6">
    <location>
        <begin position="481"/>
        <end position="500"/>
    </location>
</feature>
<feature type="transmembrane region" description="Helical" evidence="6">
    <location>
        <begin position="234"/>
        <end position="257"/>
    </location>
</feature>
<dbReference type="EMBL" id="LJBN01000112">
    <property type="protein sequence ID" value="OOQ89301.1"/>
    <property type="molecule type" value="Genomic_DNA"/>
</dbReference>
<sequence length="571" mass="65389">MSTVISDSLSKKTADFSVSSVLHDTDTSDTDIPPLGKPQNERRFWFQRTKNYDPDEIATLPSVYDDPDTAKEYQPRADWENLHRFDPNARWTYGEEYSLIRKIDLRIMVFACLMFMALELDRSNLQQALTDNFLKDLHMNTNDYNLGNTVFKLSFLCAELPSQLVSKWVGPDRWIPTQMVLWSAVAMGQYSLRDRTGFLVCRALLGILQGGFIPDVVLYLSYFYKHHELSLRLGFFWTAMSLADILAGFLAFGLLHLRGVQGQSGWRWLFLIEPNKGLITLLVGLSAYILMPAGPCQTANWVRGKKGWFTPREETIIVNRVIRDDPSKGTMHNRQPITPKLLWKSLCDFDLWPLYIIGLTFETPMMTPKQYLTLTLRNMGFNTFVSNLLAIPNTVLSMILMLSITYLAEVTGQLTWVSILGQIWTLPFVVYLYVVDTTTANRWVVWAIVSLLLGFPNAHAIQVGWNSRNSNTVRSRTVSAAMYNMCVQASGIIASNIYRADDAPRYRRGNRALVALVVTNIFIYLLAKAYYVWRNNSRDKKWNAMSQQEKVNYLATTKDEGSGRLDFRFAH</sequence>
<evidence type="ECO:0000256" key="2">
    <source>
        <dbReference type="ARBA" id="ARBA00022448"/>
    </source>
</evidence>
<gene>
    <name evidence="7" type="ORF">PEBR_27315</name>
</gene>
<keyword evidence="4 6" id="KW-1133">Transmembrane helix</keyword>
<comment type="caution">
    <text evidence="7">The sequence shown here is derived from an EMBL/GenBank/DDBJ whole genome shotgun (WGS) entry which is preliminary data.</text>
</comment>
<evidence type="ECO:0000313" key="8">
    <source>
        <dbReference type="Proteomes" id="UP000190744"/>
    </source>
</evidence>
<protein>
    <submittedName>
        <fullName evidence="7">Transporter</fullName>
    </submittedName>
</protein>
<dbReference type="GO" id="GO:0016020">
    <property type="term" value="C:membrane"/>
    <property type="evidence" value="ECO:0007669"/>
    <property type="project" value="UniProtKB-SubCell"/>
</dbReference>